<dbReference type="RefSeq" id="WP_077832804.1">
    <property type="nucleotide sequence ID" value="NZ_CP096983.1"/>
</dbReference>
<gene>
    <name evidence="1" type="ORF">CROST_022110</name>
</gene>
<dbReference type="Proteomes" id="UP000190951">
    <property type="component" value="Chromosome"/>
</dbReference>
<name>A0A1S8KZT9_9CLOT</name>
<reference evidence="1 2" key="1">
    <citation type="submission" date="2022-04" db="EMBL/GenBank/DDBJ databases">
        <title>Genome sequence of C. roseum typestrain.</title>
        <authorList>
            <person name="Poehlein A."/>
            <person name="Schoch T."/>
            <person name="Duerre P."/>
            <person name="Daniel R."/>
        </authorList>
    </citation>
    <scope>NUCLEOTIDE SEQUENCE [LARGE SCALE GENOMIC DNA]</scope>
    <source>
        <strain evidence="1 2">DSM 7320</strain>
    </source>
</reference>
<sequence length="114" mass="12923">MTPGEIIEKIKAAQIALTKGNSEIKTLGIKKAETERNYKIALNKKVLVLKTEKYPATLIQDLSRGDEKVAQLRMNRDIAESAYYTAISASDNIRLEIETLRSMLTWLRVELKNT</sequence>
<keyword evidence="2" id="KW-1185">Reference proteome</keyword>
<evidence type="ECO:0000313" key="2">
    <source>
        <dbReference type="Proteomes" id="UP000190951"/>
    </source>
</evidence>
<dbReference type="KEGG" id="crw:CROST_022110"/>
<dbReference type="AlphaFoldDB" id="A0A1S8KZT9"/>
<proteinExistence type="predicted"/>
<accession>A0A1S8KZT9</accession>
<evidence type="ECO:0000313" key="1">
    <source>
        <dbReference type="EMBL" id="URZ11494.1"/>
    </source>
</evidence>
<dbReference type="EMBL" id="CP096983">
    <property type="protein sequence ID" value="URZ11494.1"/>
    <property type="molecule type" value="Genomic_DNA"/>
</dbReference>
<protein>
    <submittedName>
        <fullName evidence="1">Uncharacterized protein</fullName>
    </submittedName>
</protein>
<dbReference type="STRING" id="84029.CROST_35830"/>
<organism evidence="1 2">
    <name type="scientific">Clostridium felsineum</name>
    <dbReference type="NCBI Taxonomy" id="36839"/>
    <lineage>
        <taxon>Bacteria</taxon>
        <taxon>Bacillati</taxon>
        <taxon>Bacillota</taxon>
        <taxon>Clostridia</taxon>
        <taxon>Eubacteriales</taxon>
        <taxon>Clostridiaceae</taxon>
        <taxon>Clostridium</taxon>
    </lineage>
</organism>